<dbReference type="Proteomes" id="UP000290288">
    <property type="component" value="Unassembled WGS sequence"/>
</dbReference>
<dbReference type="EMBL" id="SDEE01000460">
    <property type="protein sequence ID" value="RXW16230.1"/>
    <property type="molecule type" value="Genomic_DNA"/>
</dbReference>
<accession>A0A4Q2D9G6</accession>
<protein>
    <submittedName>
        <fullName evidence="1">Uncharacterized protein</fullName>
    </submittedName>
</protein>
<gene>
    <name evidence="1" type="ORF">EST38_g9623</name>
</gene>
<reference evidence="1 2" key="1">
    <citation type="submission" date="2019-01" db="EMBL/GenBank/DDBJ databases">
        <title>Draft genome sequence of Psathyrella aberdarensis IHI B618.</title>
        <authorList>
            <person name="Buettner E."/>
            <person name="Kellner H."/>
        </authorList>
    </citation>
    <scope>NUCLEOTIDE SEQUENCE [LARGE SCALE GENOMIC DNA]</scope>
    <source>
        <strain evidence="1 2">IHI B618</strain>
    </source>
</reference>
<sequence length="90" mass="9970">MAALERAVCSLKEDATVDSKLMTNFCKVKWGEAIRNYCNLCCAFDEDKLAYILTLCQNTDVPGHEMGAEGQHGPQVIQRANIFSFPSPSK</sequence>
<comment type="caution">
    <text evidence="1">The sequence shown here is derived from an EMBL/GenBank/DDBJ whole genome shotgun (WGS) entry which is preliminary data.</text>
</comment>
<evidence type="ECO:0000313" key="1">
    <source>
        <dbReference type="EMBL" id="RXW16230.1"/>
    </source>
</evidence>
<dbReference type="AlphaFoldDB" id="A0A4Q2D9G6"/>
<proteinExistence type="predicted"/>
<evidence type="ECO:0000313" key="2">
    <source>
        <dbReference type="Proteomes" id="UP000290288"/>
    </source>
</evidence>
<keyword evidence="2" id="KW-1185">Reference proteome</keyword>
<name>A0A4Q2D9G6_9AGAR</name>
<dbReference type="OrthoDB" id="3070163at2759"/>
<organism evidence="1 2">
    <name type="scientific">Candolleomyces aberdarensis</name>
    <dbReference type="NCBI Taxonomy" id="2316362"/>
    <lineage>
        <taxon>Eukaryota</taxon>
        <taxon>Fungi</taxon>
        <taxon>Dikarya</taxon>
        <taxon>Basidiomycota</taxon>
        <taxon>Agaricomycotina</taxon>
        <taxon>Agaricomycetes</taxon>
        <taxon>Agaricomycetidae</taxon>
        <taxon>Agaricales</taxon>
        <taxon>Agaricineae</taxon>
        <taxon>Psathyrellaceae</taxon>
        <taxon>Candolleomyces</taxon>
    </lineage>
</organism>